<comment type="caution">
    <text evidence="1">The sequence shown here is derived from an EMBL/GenBank/DDBJ whole genome shotgun (WGS) entry which is preliminary data.</text>
</comment>
<organism evidence="1 2">
    <name type="scientific">Hibiscus sabdariffa</name>
    <name type="common">roselle</name>
    <dbReference type="NCBI Taxonomy" id="183260"/>
    <lineage>
        <taxon>Eukaryota</taxon>
        <taxon>Viridiplantae</taxon>
        <taxon>Streptophyta</taxon>
        <taxon>Embryophyta</taxon>
        <taxon>Tracheophyta</taxon>
        <taxon>Spermatophyta</taxon>
        <taxon>Magnoliopsida</taxon>
        <taxon>eudicotyledons</taxon>
        <taxon>Gunneridae</taxon>
        <taxon>Pentapetalae</taxon>
        <taxon>rosids</taxon>
        <taxon>malvids</taxon>
        <taxon>Malvales</taxon>
        <taxon>Malvaceae</taxon>
        <taxon>Malvoideae</taxon>
        <taxon>Hibiscus</taxon>
    </lineage>
</organism>
<evidence type="ECO:0000313" key="2">
    <source>
        <dbReference type="Proteomes" id="UP001396334"/>
    </source>
</evidence>
<gene>
    <name evidence="1" type="ORF">V6N11_017280</name>
</gene>
<name>A0ABR2TY24_9ROSI</name>
<sequence>MKQEGVMVFLRCLGDTSNGAFDSQSLDWRMRSITPFLFIGLFESLFELKDPPLAQALKEKVINIIFQAHDEMEINETSKSIVDMVSSSDTRTPVSVSDCHYTKSEIESTKTTMVVAIATVPEKKDMKCSHKLIGFVVKVKG</sequence>
<keyword evidence="2" id="KW-1185">Reference proteome</keyword>
<proteinExistence type="predicted"/>
<dbReference type="Proteomes" id="UP001396334">
    <property type="component" value="Unassembled WGS sequence"/>
</dbReference>
<dbReference type="EMBL" id="JBBPBN010000004">
    <property type="protein sequence ID" value="KAK9042201.1"/>
    <property type="molecule type" value="Genomic_DNA"/>
</dbReference>
<accession>A0ABR2TY24</accession>
<reference evidence="1 2" key="1">
    <citation type="journal article" date="2024" name="G3 (Bethesda)">
        <title>Genome assembly of Hibiscus sabdariffa L. provides insights into metabolisms of medicinal natural products.</title>
        <authorList>
            <person name="Kim T."/>
        </authorList>
    </citation>
    <scope>NUCLEOTIDE SEQUENCE [LARGE SCALE GENOMIC DNA]</scope>
    <source>
        <strain evidence="1">TK-2024</strain>
        <tissue evidence="1">Old leaves</tissue>
    </source>
</reference>
<protein>
    <submittedName>
        <fullName evidence="1">Uncharacterized protein</fullName>
    </submittedName>
</protein>
<evidence type="ECO:0000313" key="1">
    <source>
        <dbReference type="EMBL" id="KAK9042201.1"/>
    </source>
</evidence>